<accession>A0AAQ4ESP9</accession>
<keyword evidence="1" id="KW-0732">Signal</keyword>
<dbReference type="AlphaFoldDB" id="A0AAQ4ESP9"/>
<dbReference type="EMBL" id="JARKHS020011521">
    <property type="protein sequence ID" value="KAK8777732.1"/>
    <property type="molecule type" value="Genomic_DNA"/>
</dbReference>
<gene>
    <name evidence="2" type="ORF">V5799_020923</name>
</gene>
<sequence length="157" mass="18200">MHLLFVLILNPAFSFLAASDTGFIWSNEERLGQYQRAWNTLNKSVQEVYYNVKATELAYEAIYPSSNHRELTQIKCWSVQCTNLDKQAQIASLKYYYTFTAISRRGQVQFLTAEGKTTRELGYETRNAVEYTYRDGRVGALPRNKQPFADEPWALHP</sequence>
<evidence type="ECO:0000313" key="2">
    <source>
        <dbReference type="EMBL" id="KAK8777732.1"/>
    </source>
</evidence>
<keyword evidence="3" id="KW-1185">Reference proteome</keyword>
<organism evidence="2 3">
    <name type="scientific">Amblyomma americanum</name>
    <name type="common">Lone star tick</name>
    <dbReference type="NCBI Taxonomy" id="6943"/>
    <lineage>
        <taxon>Eukaryota</taxon>
        <taxon>Metazoa</taxon>
        <taxon>Ecdysozoa</taxon>
        <taxon>Arthropoda</taxon>
        <taxon>Chelicerata</taxon>
        <taxon>Arachnida</taxon>
        <taxon>Acari</taxon>
        <taxon>Parasitiformes</taxon>
        <taxon>Ixodida</taxon>
        <taxon>Ixodoidea</taxon>
        <taxon>Ixodidae</taxon>
        <taxon>Amblyomminae</taxon>
        <taxon>Amblyomma</taxon>
    </lineage>
</organism>
<evidence type="ECO:0000313" key="3">
    <source>
        <dbReference type="Proteomes" id="UP001321473"/>
    </source>
</evidence>
<dbReference type="Proteomes" id="UP001321473">
    <property type="component" value="Unassembled WGS sequence"/>
</dbReference>
<evidence type="ECO:0000256" key="1">
    <source>
        <dbReference type="SAM" id="SignalP"/>
    </source>
</evidence>
<feature type="chain" id="PRO_5042889397" evidence="1">
    <location>
        <begin position="19"/>
        <end position="157"/>
    </location>
</feature>
<comment type="caution">
    <text evidence="2">The sequence shown here is derived from an EMBL/GenBank/DDBJ whole genome shotgun (WGS) entry which is preliminary data.</text>
</comment>
<dbReference type="Gene3D" id="2.40.128.20">
    <property type="match status" value="1"/>
</dbReference>
<proteinExistence type="predicted"/>
<protein>
    <submittedName>
        <fullName evidence="2">Uncharacterized protein</fullName>
    </submittedName>
</protein>
<feature type="signal peptide" evidence="1">
    <location>
        <begin position="1"/>
        <end position="18"/>
    </location>
</feature>
<name>A0AAQ4ESP9_AMBAM</name>
<reference evidence="2 3" key="1">
    <citation type="journal article" date="2023" name="Arcadia Sci">
        <title>De novo assembly of a long-read Amblyomma americanum tick genome.</title>
        <authorList>
            <person name="Chou S."/>
            <person name="Poskanzer K.E."/>
            <person name="Rollins M."/>
            <person name="Thuy-Boun P.S."/>
        </authorList>
    </citation>
    <scope>NUCLEOTIDE SEQUENCE [LARGE SCALE GENOMIC DNA]</scope>
    <source>
        <strain evidence="2">F_SG_1</strain>
        <tissue evidence="2">Salivary glands</tissue>
    </source>
</reference>
<dbReference type="InterPro" id="IPR012674">
    <property type="entry name" value="Calycin"/>
</dbReference>